<sequence>MDRAMPNLPSRDLATTLDFYAGFSFVERYRDEAWMILSRGTLTLEFFHHPELEPKASHFQCTVRVADLDELWGAVHAAGVRVSSQGQPRLHRPRIEESGLRIGYLVDPDGTQLTLIEEPGR</sequence>
<protein>
    <submittedName>
        <fullName evidence="2">Bleomycin resistance protein</fullName>
    </submittedName>
</protein>
<dbReference type="RefSeq" id="WP_077350113.1">
    <property type="nucleotide sequence ID" value="NZ_CP019607.1"/>
</dbReference>
<evidence type="ECO:0000313" key="2">
    <source>
        <dbReference type="EMBL" id="AQP51112.1"/>
    </source>
</evidence>
<dbReference type="STRING" id="399497.BW733_10010"/>
<dbReference type="InterPro" id="IPR004360">
    <property type="entry name" value="Glyas_Fos-R_dOase_dom"/>
</dbReference>
<gene>
    <name evidence="2" type="ORF">BW733_10010</name>
</gene>
<feature type="domain" description="VOC" evidence="1">
    <location>
        <begin position="1"/>
        <end position="118"/>
    </location>
</feature>
<dbReference type="EMBL" id="CP019607">
    <property type="protein sequence ID" value="AQP51112.1"/>
    <property type="molecule type" value="Genomic_DNA"/>
</dbReference>
<dbReference type="PROSITE" id="PS51819">
    <property type="entry name" value="VOC"/>
    <property type="match status" value="1"/>
</dbReference>
<name>A0A1Q2CY92_9ACTN</name>
<dbReference type="KEGG" id="tfa:BW733_10010"/>
<dbReference type="Pfam" id="PF00903">
    <property type="entry name" value="Glyoxalase"/>
    <property type="match status" value="1"/>
</dbReference>
<dbReference type="InterPro" id="IPR029068">
    <property type="entry name" value="Glyas_Bleomycin-R_OHBP_Dase"/>
</dbReference>
<dbReference type="AlphaFoldDB" id="A0A1Q2CY92"/>
<keyword evidence="3" id="KW-1185">Reference proteome</keyword>
<dbReference type="InterPro" id="IPR037523">
    <property type="entry name" value="VOC_core"/>
</dbReference>
<dbReference type="SUPFAM" id="SSF54593">
    <property type="entry name" value="Glyoxalase/Bleomycin resistance protein/Dihydroxybiphenyl dioxygenase"/>
    <property type="match status" value="1"/>
</dbReference>
<proteinExistence type="predicted"/>
<organism evidence="2 3">
    <name type="scientific">Tessaracoccus flavescens</name>
    <dbReference type="NCBI Taxonomy" id="399497"/>
    <lineage>
        <taxon>Bacteria</taxon>
        <taxon>Bacillati</taxon>
        <taxon>Actinomycetota</taxon>
        <taxon>Actinomycetes</taxon>
        <taxon>Propionibacteriales</taxon>
        <taxon>Propionibacteriaceae</taxon>
        <taxon>Tessaracoccus</taxon>
    </lineage>
</organism>
<evidence type="ECO:0000259" key="1">
    <source>
        <dbReference type="PROSITE" id="PS51819"/>
    </source>
</evidence>
<dbReference type="CDD" id="cd08350">
    <property type="entry name" value="BLMT_like"/>
    <property type="match status" value="1"/>
</dbReference>
<evidence type="ECO:0000313" key="3">
    <source>
        <dbReference type="Proteomes" id="UP000188235"/>
    </source>
</evidence>
<dbReference type="OrthoDB" id="6624781at2"/>
<reference evidence="2 3" key="1">
    <citation type="journal article" date="2008" name="Int. J. Syst. Evol. Microbiol.">
        <title>Tessaracoccus flavescens sp. nov., isolated from marine sediment.</title>
        <authorList>
            <person name="Lee D.W."/>
            <person name="Lee S.D."/>
        </authorList>
    </citation>
    <scope>NUCLEOTIDE SEQUENCE [LARGE SCALE GENOMIC DNA]</scope>
    <source>
        <strain evidence="2 3">SST-39T</strain>
    </source>
</reference>
<dbReference type="Gene3D" id="3.10.180.10">
    <property type="entry name" value="2,3-Dihydroxybiphenyl 1,2-Dioxygenase, domain 1"/>
    <property type="match status" value="1"/>
</dbReference>
<dbReference type="Proteomes" id="UP000188235">
    <property type="component" value="Chromosome"/>
</dbReference>
<accession>A0A1Q2CY92</accession>